<evidence type="ECO:0000313" key="3">
    <source>
        <dbReference type="EMBL" id="KAK7033526.1"/>
    </source>
</evidence>
<dbReference type="EMBL" id="JAYKXP010000061">
    <property type="protein sequence ID" value="KAK7033526.1"/>
    <property type="molecule type" value="Genomic_DNA"/>
</dbReference>
<evidence type="ECO:0000313" key="4">
    <source>
        <dbReference type="Proteomes" id="UP001383192"/>
    </source>
</evidence>
<dbReference type="AlphaFoldDB" id="A0AAW0C7C1"/>
<organism evidence="3 4">
    <name type="scientific">Paramarasmius palmivorus</name>
    <dbReference type="NCBI Taxonomy" id="297713"/>
    <lineage>
        <taxon>Eukaryota</taxon>
        <taxon>Fungi</taxon>
        <taxon>Dikarya</taxon>
        <taxon>Basidiomycota</taxon>
        <taxon>Agaricomycotina</taxon>
        <taxon>Agaricomycetes</taxon>
        <taxon>Agaricomycetidae</taxon>
        <taxon>Agaricales</taxon>
        <taxon>Marasmiineae</taxon>
        <taxon>Marasmiaceae</taxon>
        <taxon>Paramarasmius</taxon>
    </lineage>
</organism>
<keyword evidence="4" id="KW-1185">Reference proteome</keyword>
<comment type="caution">
    <text evidence="3">The sequence shown here is derived from an EMBL/GenBank/DDBJ whole genome shotgun (WGS) entry which is preliminary data.</text>
</comment>
<dbReference type="Proteomes" id="UP001383192">
    <property type="component" value="Unassembled WGS sequence"/>
</dbReference>
<dbReference type="InterPro" id="IPR055754">
    <property type="entry name" value="DUF7330"/>
</dbReference>
<accession>A0AAW0C7C1</accession>
<sequence length="232" mass="25714">MTQTTSIDSPPLCQVEKPKMAPTKTPTNYIRIVREKGGIEDRFIVDASINVKENVLPELDESERASGRRNLCVKTMGDCGKIDIDVEVKDGVPNAVGRKKVAIEVEAHKANALLRLHAPSLEARPLFRVHVTSGAGTIVVSIPRSTAGLVNITSTGRVIISDQLARETNTVNEDGCFRKLVVGPVSEWDEEDKDQFFIHAKHGRVYLRYNDELHEKPPAGLWAKALWIKSKL</sequence>
<gene>
    <name evidence="3" type="ORF">VNI00_012750</name>
</gene>
<feature type="region of interest" description="Disordered" evidence="1">
    <location>
        <begin position="1"/>
        <end position="20"/>
    </location>
</feature>
<reference evidence="3 4" key="1">
    <citation type="submission" date="2024-01" db="EMBL/GenBank/DDBJ databases">
        <title>A draft genome for a cacao thread blight-causing isolate of Paramarasmius palmivorus.</title>
        <authorList>
            <person name="Baruah I.K."/>
            <person name="Bukari Y."/>
            <person name="Amoako-Attah I."/>
            <person name="Meinhardt L.W."/>
            <person name="Bailey B.A."/>
            <person name="Cohen S.P."/>
        </authorList>
    </citation>
    <scope>NUCLEOTIDE SEQUENCE [LARGE SCALE GENOMIC DNA]</scope>
    <source>
        <strain evidence="3 4">GH-12</strain>
    </source>
</reference>
<protein>
    <recommendedName>
        <fullName evidence="2">DUF7330 domain-containing protein</fullName>
    </recommendedName>
</protein>
<dbReference type="Pfam" id="PF24016">
    <property type="entry name" value="DUF7330"/>
    <property type="match status" value="1"/>
</dbReference>
<evidence type="ECO:0000259" key="2">
    <source>
        <dbReference type="Pfam" id="PF24016"/>
    </source>
</evidence>
<proteinExistence type="predicted"/>
<feature type="domain" description="DUF7330" evidence="2">
    <location>
        <begin position="28"/>
        <end position="212"/>
    </location>
</feature>
<name>A0AAW0C7C1_9AGAR</name>
<evidence type="ECO:0000256" key="1">
    <source>
        <dbReference type="SAM" id="MobiDB-lite"/>
    </source>
</evidence>